<accession>A0A2N0TUA2</accession>
<evidence type="ECO:0000313" key="1">
    <source>
        <dbReference type="EMBL" id="PKD18323.1"/>
    </source>
</evidence>
<comment type="caution">
    <text evidence="1">The sequence shown here is derived from an EMBL/GenBank/DDBJ whole genome shotgun (WGS) entry which is preliminary data.</text>
</comment>
<sequence length="105" mass="11920">MEQMKKIFFFWLVISMSTSCDIGTEICEKGKAAKLYYTPDCATINGHIILEGGNKTYVFQHEIDEQFQGTGIDVCVQYEIEPEPIPLTAECTQADVITIIHLKER</sequence>
<proteinExistence type="predicted"/>
<dbReference type="RefSeq" id="WP_079711955.1">
    <property type="nucleotide sequence ID" value="NZ_FUZC01000002.1"/>
</dbReference>
<gene>
    <name evidence="1" type="ORF">APR41_04000</name>
</gene>
<organism evidence="1 2">
    <name type="scientific">Salegentibacter salinarum</name>
    <dbReference type="NCBI Taxonomy" id="447422"/>
    <lineage>
        <taxon>Bacteria</taxon>
        <taxon>Pseudomonadati</taxon>
        <taxon>Bacteroidota</taxon>
        <taxon>Flavobacteriia</taxon>
        <taxon>Flavobacteriales</taxon>
        <taxon>Flavobacteriaceae</taxon>
        <taxon>Salegentibacter</taxon>
    </lineage>
</organism>
<dbReference type="EMBL" id="LKTS01000023">
    <property type="protein sequence ID" value="PKD18323.1"/>
    <property type="molecule type" value="Genomic_DNA"/>
</dbReference>
<name>A0A2N0TUA2_9FLAO</name>
<protein>
    <submittedName>
        <fullName evidence="1">Uncharacterized protein</fullName>
    </submittedName>
</protein>
<reference evidence="1 2" key="1">
    <citation type="submission" date="2015-10" db="EMBL/GenBank/DDBJ databases">
        <title>Draft genome sequence of Salegentibacter salinarum KCTC 12975.</title>
        <authorList>
            <person name="Lin W."/>
            <person name="Zheng Q."/>
        </authorList>
    </citation>
    <scope>NUCLEOTIDE SEQUENCE [LARGE SCALE GENOMIC DNA]</scope>
    <source>
        <strain evidence="1 2">KCTC 12975</strain>
    </source>
</reference>
<evidence type="ECO:0000313" key="2">
    <source>
        <dbReference type="Proteomes" id="UP000232673"/>
    </source>
</evidence>
<dbReference type="PROSITE" id="PS51257">
    <property type="entry name" value="PROKAR_LIPOPROTEIN"/>
    <property type="match status" value="1"/>
</dbReference>
<dbReference type="OrthoDB" id="1452534at2"/>
<dbReference type="AlphaFoldDB" id="A0A2N0TUA2"/>
<keyword evidence="2" id="KW-1185">Reference proteome</keyword>
<dbReference type="Proteomes" id="UP000232673">
    <property type="component" value="Unassembled WGS sequence"/>
</dbReference>